<evidence type="ECO:0000313" key="4">
    <source>
        <dbReference type="Proteomes" id="UP000886523"/>
    </source>
</evidence>
<accession>A0A9P6DXS9</accession>
<dbReference type="EMBL" id="MU128963">
    <property type="protein sequence ID" value="KAF9514180.1"/>
    <property type="molecule type" value="Genomic_DNA"/>
</dbReference>
<evidence type="ECO:0000256" key="1">
    <source>
        <dbReference type="SAM" id="MobiDB-lite"/>
    </source>
</evidence>
<keyword evidence="4" id="KW-1185">Reference proteome</keyword>
<protein>
    <submittedName>
        <fullName evidence="3">Uncharacterized protein</fullName>
    </submittedName>
</protein>
<proteinExistence type="predicted"/>
<gene>
    <name evidence="3" type="ORF">BS47DRAFT_1392618</name>
</gene>
<dbReference type="AlphaFoldDB" id="A0A9P6DXS9"/>
<feature type="region of interest" description="Disordered" evidence="1">
    <location>
        <begin position="250"/>
        <end position="269"/>
    </location>
</feature>
<dbReference type="Proteomes" id="UP000886523">
    <property type="component" value="Unassembled WGS sequence"/>
</dbReference>
<dbReference type="OrthoDB" id="391988at2759"/>
<reference evidence="3" key="1">
    <citation type="journal article" date="2020" name="Nat. Commun.">
        <title>Large-scale genome sequencing of mycorrhizal fungi provides insights into the early evolution of symbiotic traits.</title>
        <authorList>
            <person name="Miyauchi S."/>
            <person name="Kiss E."/>
            <person name="Kuo A."/>
            <person name="Drula E."/>
            <person name="Kohler A."/>
            <person name="Sanchez-Garcia M."/>
            <person name="Morin E."/>
            <person name="Andreopoulos B."/>
            <person name="Barry K.W."/>
            <person name="Bonito G."/>
            <person name="Buee M."/>
            <person name="Carver A."/>
            <person name="Chen C."/>
            <person name="Cichocki N."/>
            <person name="Clum A."/>
            <person name="Culley D."/>
            <person name="Crous P.W."/>
            <person name="Fauchery L."/>
            <person name="Girlanda M."/>
            <person name="Hayes R.D."/>
            <person name="Keri Z."/>
            <person name="LaButti K."/>
            <person name="Lipzen A."/>
            <person name="Lombard V."/>
            <person name="Magnuson J."/>
            <person name="Maillard F."/>
            <person name="Murat C."/>
            <person name="Nolan M."/>
            <person name="Ohm R.A."/>
            <person name="Pangilinan J."/>
            <person name="Pereira M.F."/>
            <person name="Perotto S."/>
            <person name="Peter M."/>
            <person name="Pfister S."/>
            <person name="Riley R."/>
            <person name="Sitrit Y."/>
            <person name="Stielow J.B."/>
            <person name="Szollosi G."/>
            <person name="Zifcakova L."/>
            <person name="Stursova M."/>
            <person name="Spatafora J.W."/>
            <person name="Tedersoo L."/>
            <person name="Vaario L.M."/>
            <person name="Yamada A."/>
            <person name="Yan M."/>
            <person name="Wang P."/>
            <person name="Xu J."/>
            <person name="Bruns T."/>
            <person name="Baldrian P."/>
            <person name="Vilgalys R."/>
            <person name="Dunand C."/>
            <person name="Henrissat B."/>
            <person name="Grigoriev I.V."/>
            <person name="Hibbett D."/>
            <person name="Nagy L.G."/>
            <person name="Martin F.M."/>
        </authorList>
    </citation>
    <scope>NUCLEOTIDE SEQUENCE</scope>
    <source>
        <strain evidence="3">UP504</strain>
    </source>
</reference>
<keyword evidence="2" id="KW-0472">Membrane</keyword>
<name>A0A9P6DXS9_9AGAM</name>
<evidence type="ECO:0000313" key="3">
    <source>
        <dbReference type="EMBL" id="KAF9514180.1"/>
    </source>
</evidence>
<comment type="caution">
    <text evidence="3">The sequence shown here is derived from an EMBL/GenBank/DDBJ whole genome shotgun (WGS) entry which is preliminary data.</text>
</comment>
<organism evidence="3 4">
    <name type="scientific">Hydnum rufescens UP504</name>
    <dbReference type="NCBI Taxonomy" id="1448309"/>
    <lineage>
        <taxon>Eukaryota</taxon>
        <taxon>Fungi</taxon>
        <taxon>Dikarya</taxon>
        <taxon>Basidiomycota</taxon>
        <taxon>Agaricomycotina</taxon>
        <taxon>Agaricomycetes</taxon>
        <taxon>Cantharellales</taxon>
        <taxon>Hydnaceae</taxon>
        <taxon>Hydnum</taxon>
    </lineage>
</organism>
<evidence type="ECO:0000256" key="2">
    <source>
        <dbReference type="SAM" id="Phobius"/>
    </source>
</evidence>
<keyword evidence="2" id="KW-0812">Transmembrane</keyword>
<sequence length="397" mass="42885">MPLFKFPVWATGSSTISINKSYQRIARLPGAQTHRRLSPRRFSCSSRVVRFSVLVVGEVSHASFPYISLSVEHPPSGVGESSLINAVFRAKNLTVRARFVGGDIENLRTTQEFIKRRNAGGSSKTGSMLFGCAARSPFSGGQVFEQGDGILLQDLANKGILIGSLETGVSMLTAGNLAMRKKSVRAWSVGTNIVEWERWTKETAMEAIKASCGKSLNVVASNRHTWTENLISSDDRVPINLTVTSIMDIPTKAGPKTQTTTGGAPFESEQPNLGGWLSAVAQRGSLGTKISTSIHVGRQCSIGVGHSYDIVNVWNSNDPNHQAHLASVVATIVQTNRILQATVLILRVIGRAAAMVRALPPSAPFVLPAAIVVSLASWAYAIYQRTSMSIMCRWSFC</sequence>
<keyword evidence="2" id="KW-1133">Transmembrane helix</keyword>
<feature type="transmembrane region" description="Helical" evidence="2">
    <location>
        <begin position="365"/>
        <end position="383"/>
    </location>
</feature>